<dbReference type="AlphaFoldDB" id="A0AAU8JIZ2"/>
<evidence type="ECO:0000313" key="1">
    <source>
        <dbReference type="EMBL" id="XCM39223.1"/>
    </source>
</evidence>
<accession>A0AAU8JIZ2</accession>
<dbReference type="EMBL" id="CP159837">
    <property type="protein sequence ID" value="XCM39223.1"/>
    <property type="molecule type" value="Genomic_DNA"/>
</dbReference>
<sequence length="42" mass="4474">MHLAGAKAYTFDVTRFQAFQGHGAIANGQDGFSMACLISLAR</sequence>
<protein>
    <submittedName>
        <fullName evidence="1">Uncharacterized protein</fullName>
    </submittedName>
</protein>
<organism evidence="1">
    <name type="scientific">Planktothricoides raciborskii GIHE-MW2</name>
    <dbReference type="NCBI Taxonomy" id="2792601"/>
    <lineage>
        <taxon>Bacteria</taxon>
        <taxon>Bacillati</taxon>
        <taxon>Cyanobacteriota</taxon>
        <taxon>Cyanophyceae</taxon>
        <taxon>Oscillatoriophycideae</taxon>
        <taxon>Oscillatoriales</taxon>
        <taxon>Oscillatoriaceae</taxon>
        <taxon>Planktothricoides</taxon>
    </lineage>
</organism>
<name>A0AAU8JIZ2_9CYAN</name>
<gene>
    <name evidence="1" type="ORF">ABWT76_002128</name>
</gene>
<proteinExistence type="predicted"/>
<dbReference type="RefSeq" id="WP_354636064.1">
    <property type="nucleotide sequence ID" value="NZ_CP159837.1"/>
</dbReference>
<reference evidence="1" key="1">
    <citation type="submission" date="2024-07" db="EMBL/GenBank/DDBJ databases">
        <authorList>
            <person name="Kim Y.J."/>
            <person name="Jeong J.Y."/>
        </authorList>
    </citation>
    <scope>NUCLEOTIDE SEQUENCE</scope>
    <source>
        <strain evidence="1">GIHE-MW2</strain>
    </source>
</reference>